<dbReference type="InterPro" id="IPR050471">
    <property type="entry name" value="AB_hydrolase"/>
</dbReference>
<dbReference type="Pfam" id="PF00561">
    <property type="entry name" value="Abhydrolase_1"/>
    <property type="match status" value="1"/>
</dbReference>
<sequence length="320" mass="35325">MPFVQMSSSSSVYYRTFPEEAPADLRGRPRVILLMGLGGTHTLWKPQIGHLQKFCHVCAMDNRGAGYSSNPKGERWTTQRMAQDAVAVLDDLGWQGHVHVVGISMGGMIAQELAIAVPERVASLSLIATYASVFWAMPTTGALIDFARSTGLLTRNLKEMGRASMRLNFPDAWLSQTKTSELHGGAVVENQRWMNKAFILMSLEVPPELKQRGKGPPGRVHPKSMFKQALAVLTHNVSKARCKQLRQLGVPILVVTGTEDCLVRPMNSDIIADHFETKVHAIKHAGHGVIFQEADNVNDLLETHIRAGEAYLSVARRSRL</sequence>
<gene>
    <name evidence="2" type="primary">rutD</name>
    <name evidence="2" type="ORF">SNEC2469_LOCUS3173</name>
</gene>
<dbReference type="InterPro" id="IPR029058">
    <property type="entry name" value="AB_hydrolase_fold"/>
</dbReference>
<comment type="caution">
    <text evidence="2">The sequence shown here is derived from an EMBL/GenBank/DDBJ whole genome shotgun (WGS) entry which is preliminary data.</text>
</comment>
<dbReference type="AlphaFoldDB" id="A0A812KEX7"/>
<dbReference type="SUPFAM" id="SSF53474">
    <property type="entry name" value="alpha/beta-Hydrolases"/>
    <property type="match status" value="1"/>
</dbReference>
<evidence type="ECO:0000313" key="2">
    <source>
        <dbReference type="EMBL" id="CAE7225740.1"/>
    </source>
</evidence>
<evidence type="ECO:0000313" key="3">
    <source>
        <dbReference type="Proteomes" id="UP000601435"/>
    </source>
</evidence>
<organism evidence="2 3">
    <name type="scientific">Symbiodinium necroappetens</name>
    <dbReference type="NCBI Taxonomy" id="1628268"/>
    <lineage>
        <taxon>Eukaryota</taxon>
        <taxon>Sar</taxon>
        <taxon>Alveolata</taxon>
        <taxon>Dinophyceae</taxon>
        <taxon>Suessiales</taxon>
        <taxon>Symbiodiniaceae</taxon>
        <taxon>Symbiodinium</taxon>
    </lineage>
</organism>
<feature type="domain" description="AB hydrolase-1" evidence="1">
    <location>
        <begin position="29"/>
        <end position="133"/>
    </location>
</feature>
<dbReference type="Proteomes" id="UP000601435">
    <property type="component" value="Unassembled WGS sequence"/>
</dbReference>
<proteinExistence type="predicted"/>
<name>A0A812KEX7_9DINO</name>
<dbReference type="PANTHER" id="PTHR43433">
    <property type="entry name" value="HYDROLASE, ALPHA/BETA FOLD FAMILY PROTEIN"/>
    <property type="match status" value="1"/>
</dbReference>
<dbReference type="PRINTS" id="PR00111">
    <property type="entry name" value="ABHYDROLASE"/>
</dbReference>
<dbReference type="Gene3D" id="3.40.50.1820">
    <property type="entry name" value="alpha/beta hydrolase"/>
    <property type="match status" value="1"/>
</dbReference>
<reference evidence="2" key="1">
    <citation type="submission" date="2021-02" db="EMBL/GenBank/DDBJ databases">
        <authorList>
            <person name="Dougan E. K."/>
            <person name="Rhodes N."/>
            <person name="Thang M."/>
            <person name="Chan C."/>
        </authorList>
    </citation>
    <scope>NUCLEOTIDE SEQUENCE</scope>
</reference>
<dbReference type="InterPro" id="IPR000073">
    <property type="entry name" value="AB_hydrolase_1"/>
</dbReference>
<dbReference type="OrthoDB" id="411956at2759"/>
<protein>
    <submittedName>
        <fullName evidence="2">RutD protein</fullName>
    </submittedName>
</protein>
<accession>A0A812KEX7</accession>
<dbReference type="EMBL" id="CAJNJA010007520">
    <property type="protein sequence ID" value="CAE7225740.1"/>
    <property type="molecule type" value="Genomic_DNA"/>
</dbReference>
<keyword evidence="3" id="KW-1185">Reference proteome</keyword>
<dbReference type="PANTHER" id="PTHR43433:SF5">
    <property type="entry name" value="AB HYDROLASE-1 DOMAIN-CONTAINING PROTEIN"/>
    <property type="match status" value="1"/>
</dbReference>
<evidence type="ECO:0000259" key="1">
    <source>
        <dbReference type="Pfam" id="PF00561"/>
    </source>
</evidence>